<protein>
    <submittedName>
        <fullName evidence="2">Uncharacterized protein</fullName>
    </submittedName>
</protein>
<feature type="chain" id="PRO_5045415604" evidence="1">
    <location>
        <begin position="25"/>
        <end position="239"/>
    </location>
</feature>
<feature type="signal peptide" evidence="1">
    <location>
        <begin position="1"/>
        <end position="24"/>
    </location>
</feature>
<evidence type="ECO:0000313" key="2">
    <source>
        <dbReference type="EMBL" id="MFB9326889.1"/>
    </source>
</evidence>
<organism evidence="2 3">
    <name type="scientific">Paenibacillus aurantiacus</name>
    <dbReference type="NCBI Taxonomy" id="1936118"/>
    <lineage>
        <taxon>Bacteria</taxon>
        <taxon>Bacillati</taxon>
        <taxon>Bacillota</taxon>
        <taxon>Bacilli</taxon>
        <taxon>Bacillales</taxon>
        <taxon>Paenibacillaceae</taxon>
        <taxon>Paenibacillus</taxon>
    </lineage>
</organism>
<sequence>MKKLTTWGLLCLIVMLGLSVPAEAATKAVSAYDKLVATYTKKSRYSTLQTEGSLTYNVFVYPIGKETNIKTKPATCPAQGTNLYMNQYRIAYFKKGASKAEIIDPGSFPLTGKYSFVYTIKAKPNLLVFSTCESGPVSSYNIFTMVNGKLKKVLGLSYGISHAIRPTGVDGQFQNVEYTENTKEYAFVTYRLDKTKSRFAPIAAFKLAGEKGYAAYTYWKNNPKAIIDESYMDRVTATE</sequence>
<name>A0ABV5KNU3_9BACL</name>
<dbReference type="RefSeq" id="WP_377494599.1">
    <property type="nucleotide sequence ID" value="NZ_JBHMDO010000022.1"/>
</dbReference>
<evidence type="ECO:0000313" key="3">
    <source>
        <dbReference type="Proteomes" id="UP001589747"/>
    </source>
</evidence>
<keyword evidence="1" id="KW-0732">Signal</keyword>
<proteinExistence type="predicted"/>
<dbReference type="EMBL" id="JBHMDO010000022">
    <property type="protein sequence ID" value="MFB9326889.1"/>
    <property type="molecule type" value="Genomic_DNA"/>
</dbReference>
<reference evidence="2 3" key="1">
    <citation type="submission" date="2024-09" db="EMBL/GenBank/DDBJ databases">
        <authorList>
            <person name="Sun Q."/>
            <person name="Mori K."/>
        </authorList>
    </citation>
    <scope>NUCLEOTIDE SEQUENCE [LARGE SCALE GENOMIC DNA]</scope>
    <source>
        <strain evidence="2 3">TISTR 2452</strain>
    </source>
</reference>
<dbReference type="Proteomes" id="UP001589747">
    <property type="component" value="Unassembled WGS sequence"/>
</dbReference>
<keyword evidence="3" id="KW-1185">Reference proteome</keyword>
<gene>
    <name evidence="2" type="ORF">ACFFSY_13260</name>
</gene>
<accession>A0ABV5KNU3</accession>
<comment type="caution">
    <text evidence="2">The sequence shown here is derived from an EMBL/GenBank/DDBJ whole genome shotgun (WGS) entry which is preliminary data.</text>
</comment>
<evidence type="ECO:0000256" key="1">
    <source>
        <dbReference type="SAM" id="SignalP"/>
    </source>
</evidence>